<name>A0AAD4M5N8_9AGAM</name>
<keyword evidence="2" id="KW-1185">Reference proteome</keyword>
<protein>
    <submittedName>
        <fullName evidence="1">Uncharacterized protein</fullName>
    </submittedName>
</protein>
<accession>A0AAD4M5N8</accession>
<dbReference type="Proteomes" id="UP001203297">
    <property type="component" value="Unassembled WGS sequence"/>
</dbReference>
<gene>
    <name evidence="1" type="ORF">B0F90DRAFT_1714720</name>
</gene>
<sequence>MPPTTTTTLHQNEIPGVPGCAIVHKYSLETVTEMAADFHAATLSQVSPCAIGVSVGLALGSSRIRTLIISTLDDIFPSVRTTIHLIVLSHTLGFDISGYDLTTINISRETGSFLTPGTLLNAAIPSVPMLRCLVDLATRSIRLDLLKPLVRENDFTKVRSNPDGLLKIENARYKTRIRMSEQVRRTDYFAGDCATATYTPIPFIDTPRALFKNGGVINARVKRVDGRHTSAVAAQKLQTTPSPAYWYSGAKREHPRNNRDIFSQVFSHQSP</sequence>
<evidence type="ECO:0000313" key="2">
    <source>
        <dbReference type="Proteomes" id="UP001203297"/>
    </source>
</evidence>
<evidence type="ECO:0000313" key="1">
    <source>
        <dbReference type="EMBL" id="KAI0302432.1"/>
    </source>
</evidence>
<reference evidence="1" key="1">
    <citation type="journal article" date="2022" name="New Phytol.">
        <title>Evolutionary transition to the ectomycorrhizal habit in the genomes of a hyperdiverse lineage of mushroom-forming fungi.</title>
        <authorList>
            <person name="Looney B."/>
            <person name="Miyauchi S."/>
            <person name="Morin E."/>
            <person name="Drula E."/>
            <person name="Courty P.E."/>
            <person name="Kohler A."/>
            <person name="Kuo A."/>
            <person name="LaButti K."/>
            <person name="Pangilinan J."/>
            <person name="Lipzen A."/>
            <person name="Riley R."/>
            <person name="Andreopoulos W."/>
            <person name="He G."/>
            <person name="Johnson J."/>
            <person name="Nolan M."/>
            <person name="Tritt A."/>
            <person name="Barry K.W."/>
            <person name="Grigoriev I.V."/>
            <person name="Nagy L.G."/>
            <person name="Hibbett D."/>
            <person name="Henrissat B."/>
            <person name="Matheny P.B."/>
            <person name="Labbe J."/>
            <person name="Martin F.M."/>
        </authorList>
    </citation>
    <scope>NUCLEOTIDE SEQUENCE</scope>
    <source>
        <strain evidence="1">BPL690</strain>
    </source>
</reference>
<proteinExistence type="predicted"/>
<organism evidence="1 2">
    <name type="scientific">Multifurca ochricompacta</name>
    <dbReference type="NCBI Taxonomy" id="376703"/>
    <lineage>
        <taxon>Eukaryota</taxon>
        <taxon>Fungi</taxon>
        <taxon>Dikarya</taxon>
        <taxon>Basidiomycota</taxon>
        <taxon>Agaricomycotina</taxon>
        <taxon>Agaricomycetes</taxon>
        <taxon>Russulales</taxon>
        <taxon>Russulaceae</taxon>
        <taxon>Multifurca</taxon>
    </lineage>
</organism>
<comment type="caution">
    <text evidence="1">The sequence shown here is derived from an EMBL/GenBank/DDBJ whole genome shotgun (WGS) entry which is preliminary data.</text>
</comment>
<dbReference type="EMBL" id="WTXG01000011">
    <property type="protein sequence ID" value="KAI0302432.1"/>
    <property type="molecule type" value="Genomic_DNA"/>
</dbReference>
<dbReference type="AlphaFoldDB" id="A0AAD4M5N8"/>